<accession>A0ABQ8SSU0</accession>
<protein>
    <recommendedName>
        <fullName evidence="1">HAT C-terminal dimerisation domain-containing protein</fullName>
    </recommendedName>
</protein>
<dbReference type="Proteomes" id="UP001148838">
    <property type="component" value="Unassembled WGS sequence"/>
</dbReference>
<evidence type="ECO:0000259" key="1">
    <source>
        <dbReference type="Pfam" id="PF05699"/>
    </source>
</evidence>
<dbReference type="PANTHER" id="PTHR45749">
    <property type="match status" value="1"/>
</dbReference>
<gene>
    <name evidence="2" type="ORF">ANN_17369</name>
</gene>
<dbReference type="SUPFAM" id="SSF53098">
    <property type="entry name" value="Ribonuclease H-like"/>
    <property type="match status" value="1"/>
</dbReference>
<dbReference type="PANTHER" id="PTHR45749:SF37">
    <property type="entry name" value="OS05G0311600 PROTEIN"/>
    <property type="match status" value="1"/>
</dbReference>
<organism evidence="2 3">
    <name type="scientific">Periplaneta americana</name>
    <name type="common">American cockroach</name>
    <name type="synonym">Blatta americana</name>
    <dbReference type="NCBI Taxonomy" id="6978"/>
    <lineage>
        <taxon>Eukaryota</taxon>
        <taxon>Metazoa</taxon>
        <taxon>Ecdysozoa</taxon>
        <taxon>Arthropoda</taxon>
        <taxon>Hexapoda</taxon>
        <taxon>Insecta</taxon>
        <taxon>Pterygota</taxon>
        <taxon>Neoptera</taxon>
        <taxon>Polyneoptera</taxon>
        <taxon>Dictyoptera</taxon>
        <taxon>Blattodea</taxon>
        <taxon>Blattoidea</taxon>
        <taxon>Blattidae</taxon>
        <taxon>Blattinae</taxon>
        <taxon>Periplaneta</taxon>
    </lineage>
</organism>
<reference evidence="2 3" key="1">
    <citation type="journal article" date="2022" name="Allergy">
        <title>Genome assembly and annotation of Periplaneta americana reveal a comprehensive cockroach allergen profile.</title>
        <authorList>
            <person name="Wang L."/>
            <person name="Xiong Q."/>
            <person name="Saelim N."/>
            <person name="Wang L."/>
            <person name="Nong W."/>
            <person name="Wan A.T."/>
            <person name="Shi M."/>
            <person name="Liu X."/>
            <person name="Cao Q."/>
            <person name="Hui J.H.L."/>
            <person name="Sookrung N."/>
            <person name="Leung T.F."/>
            <person name="Tungtrongchitr A."/>
            <person name="Tsui S.K.W."/>
        </authorList>
    </citation>
    <scope>NUCLEOTIDE SEQUENCE [LARGE SCALE GENOMIC DNA]</scope>
    <source>
        <strain evidence="2">PWHHKU_190912</strain>
    </source>
</reference>
<evidence type="ECO:0000313" key="2">
    <source>
        <dbReference type="EMBL" id="KAJ4437234.1"/>
    </source>
</evidence>
<proteinExistence type="predicted"/>
<dbReference type="Pfam" id="PF05699">
    <property type="entry name" value="Dimer_Tnp_hAT"/>
    <property type="match status" value="1"/>
</dbReference>
<dbReference type="EMBL" id="JAJSOF020000021">
    <property type="protein sequence ID" value="KAJ4437234.1"/>
    <property type="molecule type" value="Genomic_DNA"/>
</dbReference>
<evidence type="ECO:0000313" key="3">
    <source>
        <dbReference type="Proteomes" id="UP001148838"/>
    </source>
</evidence>
<sequence length="193" mass="23047">MYNNRNYRIFFFEIIDNIIMQIDKIFGDLDKLRFVSLADTSKFDSYSRNFPYDPLSLLPASYFSVLKTTQLLNTERELLYQNSEYRNIPVKKVLELLRNNDVNKDVFGEVYKLYSLILILPSTSVSVERNFWCLKRIKTKQRNSMSQKRLSALRNISLQKDVLDKMMESELFHENIGRFAALKEWKINLVYKR</sequence>
<comment type="caution">
    <text evidence="2">The sequence shown here is derived from an EMBL/GenBank/DDBJ whole genome shotgun (WGS) entry which is preliminary data.</text>
</comment>
<dbReference type="InterPro" id="IPR012337">
    <property type="entry name" value="RNaseH-like_sf"/>
</dbReference>
<dbReference type="InterPro" id="IPR008906">
    <property type="entry name" value="HATC_C_dom"/>
</dbReference>
<name>A0ABQ8SSU0_PERAM</name>
<feature type="domain" description="HAT C-terminal dimerisation" evidence="1">
    <location>
        <begin position="92"/>
        <end position="154"/>
    </location>
</feature>
<keyword evidence="3" id="KW-1185">Reference proteome</keyword>